<reference evidence="2 3" key="1">
    <citation type="submission" date="2019-04" db="EMBL/GenBank/DDBJ databases">
        <title>Comparative genomics and transcriptomics to analyze fruiting body development in filamentous ascomycetes.</title>
        <authorList>
            <consortium name="DOE Joint Genome Institute"/>
            <person name="Lutkenhaus R."/>
            <person name="Traeger S."/>
            <person name="Breuer J."/>
            <person name="Kuo A."/>
            <person name="Lipzen A."/>
            <person name="Pangilinan J."/>
            <person name="Dilworth D."/>
            <person name="Sandor L."/>
            <person name="Poggeler S."/>
            <person name="Barry K."/>
            <person name="Grigoriev I.V."/>
            <person name="Nowrousian M."/>
        </authorList>
    </citation>
    <scope>NUCLEOTIDE SEQUENCE [LARGE SCALE GENOMIC DNA]</scope>
    <source>
        <strain evidence="2 3">CBS 389.68</strain>
    </source>
</reference>
<evidence type="ECO:0000256" key="1">
    <source>
        <dbReference type="SAM" id="MobiDB-lite"/>
    </source>
</evidence>
<name>A0A4S2MYG5_9PEZI</name>
<organism evidence="2 3">
    <name type="scientific">Ascodesmis nigricans</name>
    <dbReference type="NCBI Taxonomy" id="341454"/>
    <lineage>
        <taxon>Eukaryota</taxon>
        <taxon>Fungi</taxon>
        <taxon>Dikarya</taxon>
        <taxon>Ascomycota</taxon>
        <taxon>Pezizomycotina</taxon>
        <taxon>Pezizomycetes</taxon>
        <taxon>Pezizales</taxon>
        <taxon>Ascodesmidaceae</taxon>
        <taxon>Ascodesmis</taxon>
    </lineage>
</organism>
<dbReference type="EMBL" id="ML220118">
    <property type="protein sequence ID" value="TGZ81717.1"/>
    <property type="molecule type" value="Genomic_DNA"/>
</dbReference>
<proteinExistence type="predicted"/>
<dbReference type="Proteomes" id="UP000298138">
    <property type="component" value="Unassembled WGS sequence"/>
</dbReference>
<dbReference type="STRING" id="341454.A0A4S2MYG5"/>
<keyword evidence="3" id="KW-1185">Reference proteome</keyword>
<protein>
    <submittedName>
        <fullName evidence="2">Uncharacterized protein</fullName>
    </submittedName>
</protein>
<feature type="compositionally biased region" description="Basic and acidic residues" evidence="1">
    <location>
        <begin position="86"/>
        <end position="100"/>
    </location>
</feature>
<gene>
    <name evidence="2" type="ORF">EX30DRAFT_371332</name>
</gene>
<evidence type="ECO:0000313" key="2">
    <source>
        <dbReference type="EMBL" id="TGZ81717.1"/>
    </source>
</evidence>
<dbReference type="OrthoDB" id="3359339at2759"/>
<feature type="region of interest" description="Disordered" evidence="1">
    <location>
        <begin position="1"/>
        <end position="116"/>
    </location>
</feature>
<accession>A0A4S2MYG5</accession>
<evidence type="ECO:0000313" key="3">
    <source>
        <dbReference type="Proteomes" id="UP000298138"/>
    </source>
</evidence>
<dbReference type="AlphaFoldDB" id="A0A4S2MYG5"/>
<feature type="compositionally biased region" description="Basic and acidic residues" evidence="1">
    <location>
        <begin position="70"/>
        <end position="79"/>
    </location>
</feature>
<dbReference type="InParanoid" id="A0A4S2MYG5"/>
<sequence length="116" mass="12737">MSDSPMTHLAYEAERELKAKQRSHGKHSDSTLESGVDAAVETHFPGASVEYGPESTGRIIPPSHGGSELKCGRMTRDYDFEGPGGPEDKERLRAERRGGDDDIPTGQQPKGMRREK</sequence>